<name>A0A1C7LYQ7_GRIFR</name>
<feature type="compositionally biased region" description="Polar residues" evidence="1">
    <location>
        <begin position="589"/>
        <end position="602"/>
    </location>
</feature>
<dbReference type="Proteomes" id="UP000092993">
    <property type="component" value="Unassembled WGS sequence"/>
</dbReference>
<dbReference type="Pfam" id="PF12257">
    <property type="entry name" value="IML1"/>
    <property type="match status" value="1"/>
</dbReference>
<reference evidence="3 4" key="1">
    <citation type="submission" date="2016-03" db="EMBL/GenBank/DDBJ databases">
        <title>Whole genome sequencing of Grifola frondosa 9006-11.</title>
        <authorList>
            <person name="Min B."/>
            <person name="Park H."/>
            <person name="Kim J.-G."/>
            <person name="Cho H."/>
            <person name="Oh Y.-L."/>
            <person name="Kong W.-S."/>
            <person name="Choi I.-G."/>
        </authorList>
    </citation>
    <scope>NUCLEOTIDE SEQUENCE [LARGE SCALE GENOMIC DNA]</scope>
    <source>
        <strain evidence="3 4">9006-11</strain>
    </source>
</reference>
<sequence length="709" mass="79276">MAKLMKVLGKHTAGVVNVARLSLESHAIGLTFISPRATSLDAAWGNTTLWTTRSSSCCVPNRKHLIGDSKALTTWVHDPKESPTVTLNHSWWPGVAEGDMLRLSSNNMQSSSGFLFIVPRDEGSLKHQLQISVPRPVAETFGFRNNGEALLTKVDKEKWSADYVELTFQDQYLGRNDMWRLGNDLVGQCVYMEQEISFIGVITAKVQGIYINGNKVSAAYVTSSTKTIYRSLSAKLTIFIQVCRELWEFAGDGERYNEKIVHSFLPALFSKWREAGTNHIVTIVLISRVYYDLSEIDYAAGPLRVDDEGRWYKDFFRVITDLEVLHDWKPTLRSLKDSFWAFQRDVLLSHHCHRSALYPTSLEAEGSSDHVRLVGQLSFAHDGPLLEALNLGLNPMETHYIDRSLSLTGSLTIIVTPGTGYFRVSKQLLRLTTTRLLDQGFAVELVSLAKPPLHLSPIFSFEGSEPEIRADASGKISSRALDPLWGGNDDDDTNANGQEKKTFWWEPFWMSVSFWDRQMDLPFRQDRFVARAKMHEIEMLGLLDHDVLSGIQIPYLPFDDDDVRYAPLITQEDADKFDMEVFAAKPDPTTVSRNSIASSGSAPTELKRSSSNRISDVSKISPIEESPRRVISGPPAEGDTLDLEQRLSVAISTSGLSTSPSQSSILSNRSARSHRSTISASQSTPRPPGLTHFAEDSVSRKPLRSPHQQ</sequence>
<evidence type="ECO:0000313" key="3">
    <source>
        <dbReference type="EMBL" id="OBZ69159.1"/>
    </source>
</evidence>
<dbReference type="InterPro" id="IPR048255">
    <property type="entry name" value="IML1_N"/>
</dbReference>
<dbReference type="STRING" id="5627.A0A1C7LYQ7"/>
<evidence type="ECO:0000256" key="1">
    <source>
        <dbReference type="SAM" id="MobiDB-lite"/>
    </source>
</evidence>
<dbReference type="GO" id="GO:0010508">
    <property type="term" value="P:positive regulation of autophagy"/>
    <property type="evidence" value="ECO:0007669"/>
    <property type="project" value="TreeGrafter"/>
</dbReference>
<dbReference type="GO" id="GO:1990130">
    <property type="term" value="C:GATOR1 complex"/>
    <property type="evidence" value="ECO:0007669"/>
    <property type="project" value="TreeGrafter"/>
</dbReference>
<feature type="compositionally biased region" description="Low complexity" evidence="1">
    <location>
        <begin position="652"/>
        <end position="667"/>
    </location>
</feature>
<dbReference type="OrthoDB" id="39497at2759"/>
<dbReference type="InterPro" id="IPR027244">
    <property type="entry name" value="IML1"/>
</dbReference>
<dbReference type="GO" id="GO:0005096">
    <property type="term" value="F:GTPase activator activity"/>
    <property type="evidence" value="ECO:0007669"/>
    <property type="project" value="InterPro"/>
</dbReference>
<dbReference type="PANTHER" id="PTHR13179">
    <property type="entry name" value="DEP DOMAIN CONTAINING PROTEIN 5"/>
    <property type="match status" value="1"/>
</dbReference>
<keyword evidence="4" id="KW-1185">Reference proteome</keyword>
<dbReference type="PANTHER" id="PTHR13179:SF8">
    <property type="entry name" value="GATOR COMPLEX PROTEIN DEPDC5"/>
    <property type="match status" value="1"/>
</dbReference>
<proteinExistence type="predicted"/>
<evidence type="ECO:0000259" key="2">
    <source>
        <dbReference type="Pfam" id="PF12257"/>
    </source>
</evidence>
<dbReference type="GO" id="GO:1904262">
    <property type="term" value="P:negative regulation of TORC1 signaling"/>
    <property type="evidence" value="ECO:0007669"/>
    <property type="project" value="TreeGrafter"/>
</dbReference>
<protein>
    <submittedName>
        <fullName evidence="3">Vacuolar membrane-associated protein IML1</fullName>
    </submittedName>
</protein>
<accession>A0A1C7LYQ7</accession>
<evidence type="ECO:0000313" key="4">
    <source>
        <dbReference type="Proteomes" id="UP000092993"/>
    </source>
</evidence>
<dbReference type="AlphaFoldDB" id="A0A1C7LYQ7"/>
<organism evidence="3 4">
    <name type="scientific">Grifola frondosa</name>
    <name type="common">Maitake</name>
    <name type="synonym">Polyporus frondosus</name>
    <dbReference type="NCBI Taxonomy" id="5627"/>
    <lineage>
        <taxon>Eukaryota</taxon>
        <taxon>Fungi</taxon>
        <taxon>Dikarya</taxon>
        <taxon>Basidiomycota</taxon>
        <taxon>Agaricomycotina</taxon>
        <taxon>Agaricomycetes</taxon>
        <taxon>Polyporales</taxon>
        <taxon>Grifolaceae</taxon>
        <taxon>Grifola</taxon>
    </lineage>
</organism>
<comment type="caution">
    <text evidence="3">The sequence shown here is derived from an EMBL/GenBank/DDBJ whole genome shotgun (WGS) entry which is preliminary data.</text>
</comment>
<dbReference type="EMBL" id="LUGG01000018">
    <property type="protein sequence ID" value="OBZ69159.1"/>
    <property type="molecule type" value="Genomic_DNA"/>
</dbReference>
<feature type="region of interest" description="Disordered" evidence="1">
    <location>
        <begin position="589"/>
        <end position="640"/>
    </location>
</feature>
<feature type="domain" description="Vacuolar membrane-associated protein Iml1 N-terminal" evidence="2">
    <location>
        <begin position="164"/>
        <end position="461"/>
    </location>
</feature>
<feature type="region of interest" description="Disordered" evidence="1">
    <location>
        <begin position="652"/>
        <end position="709"/>
    </location>
</feature>
<gene>
    <name evidence="3" type="primary">IML1_0</name>
    <name evidence="3" type="ORF">A0H81_10918</name>
</gene>